<keyword evidence="2" id="KW-0575">Peroxidase</keyword>
<dbReference type="RefSeq" id="WP_076448711.1">
    <property type="nucleotide sequence ID" value="NZ_FTOQ01000008.1"/>
</dbReference>
<dbReference type="Gene3D" id="1.20.1290.10">
    <property type="entry name" value="AhpD-like"/>
    <property type="match status" value="1"/>
</dbReference>
<name>A0A1N7NJ70_9RHOB</name>
<feature type="domain" description="Carboxymuconolactone decarboxylase-like" evidence="1">
    <location>
        <begin position="43"/>
        <end position="123"/>
    </location>
</feature>
<evidence type="ECO:0000313" key="2">
    <source>
        <dbReference type="EMBL" id="SIS98386.1"/>
    </source>
</evidence>
<dbReference type="PANTHER" id="PTHR35446">
    <property type="entry name" value="SI:CH211-175M2.5"/>
    <property type="match status" value="1"/>
</dbReference>
<protein>
    <submittedName>
        <fullName evidence="2">Alkylhydroperoxidase AhpD family core domain-containing protein</fullName>
    </submittedName>
</protein>
<dbReference type="AlphaFoldDB" id="A0A1N7NJ70"/>
<dbReference type="Proteomes" id="UP000186684">
    <property type="component" value="Unassembled WGS sequence"/>
</dbReference>
<keyword evidence="2" id="KW-0560">Oxidoreductase</keyword>
<dbReference type="PANTHER" id="PTHR35446:SF2">
    <property type="entry name" value="CARBOXYMUCONOLACTONE DECARBOXYLASE-LIKE DOMAIN-CONTAINING PROTEIN"/>
    <property type="match status" value="1"/>
</dbReference>
<accession>A0A1N7NJ70</accession>
<reference evidence="3" key="1">
    <citation type="submission" date="2017-01" db="EMBL/GenBank/DDBJ databases">
        <authorList>
            <person name="Varghese N."/>
            <person name="Submissions S."/>
        </authorList>
    </citation>
    <scope>NUCLEOTIDE SEQUENCE [LARGE SCALE GENOMIC DNA]</scope>
    <source>
        <strain evidence="3">DSM 29430</strain>
    </source>
</reference>
<dbReference type="Pfam" id="PF02627">
    <property type="entry name" value="CMD"/>
    <property type="match status" value="1"/>
</dbReference>
<dbReference type="OrthoDB" id="9801997at2"/>
<evidence type="ECO:0000259" key="1">
    <source>
        <dbReference type="Pfam" id="PF02627"/>
    </source>
</evidence>
<keyword evidence="3" id="KW-1185">Reference proteome</keyword>
<dbReference type="SUPFAM" id="SSF69118">
    <property type="entry name" value="AhpD-like"/>
    <property type="match status" value="1"/>
</dbReference>
<sequence>MATVPLLTDAEVSAEALAVFADIRATRGTDHINNFWRALAHDPATLAATWARLKAVMAPGALDPLVKEMLYIAVSTANGCAYCIHSHTAAARAKGMSAAQHGELLAAIGMAMQTNGLVSALQVPIDAAFDAGAPENIS</sequence>
<gene>
    <name evidence="2" type="ORF">SAMN05421759_108155</name>
</gene>
<dbReference type="InterPro" id="IPR029032">
    <property type="entry name" value="AhpD-like"/>
</dbReference>
<dbReference type="InterPro" id="IPR004675">
    <property type="entry name" value="AhpD_core"/>
</dbReference>
<evidence type="ECO:0000313" key="3">
    <source>
        <dbReference type="Proteomes" id="UP000186684"/>
    </source>
</evidence>
<dbReference type="STRING" id="633194.SAMN05421759_108155"/>
<proteinExistence type="predicted"/>
<dbReference type="InterPro" id="IPR003779">
    <property type="entry name" value="CMD-like"/>
</dbReference>
<organism evidence="2 3">
    <name type="scientific">Roseivivax lentus</name>
    <dbReference type="NCBI Taxonomy" id="633194"/>
    <lineage>
        <taxon>Bacteria</taxon>
        <taxon>Pseudomonadati</taxon>
        <taxon>Pseudomonadota</taxon>
        <taxon>Alphaproteobacteria</taxon>
        <taxon>Rhodobacterales</taxon>
        <taxon>Roseobacteraceae</taxon>
        <taxon>Roseivivax</taxon>
    </lineage>
</organism>
<dbReference type="EMBL" id="FTOQ01000008">
    <property type="protein sequence ID" value="SIS98386.1"/>
    <property type="molecule type" value="Genomic_DNA"/>
</dbReference>
<dbReference type="GO" id="GO:0051920">
    <property type="term" value="F:peroxiredoxin activity"/>
    <property type="evidence" value="ECO:0007669"/>
    <property type="project" value="InterPro"/>
</dbReference>
<dbReference type="NCBIfam" id="TIGR00778">
    <property type="entry name" value="ahpD_dom"/>
    <property type="match status" value="1"/>
</dbReference>